<dbReference type="EMBL" id="JARBDR010000918">
    <property type="protein sequence ID" value="KAJ8301819.1"/>
    <property type="molecule type" value="Genomic_DNA"/>
</dbReference>
<dbReference type="Proteomes" id="UP001217089">
    <property type="component" value="Unassembled WGS sequence"/>
</dbReference>
<dbReference type="InterPro" id="IPR008983">
    <property type="entry name" value="Tumour_necrosis_fac-like_dom"/>
</dbReference>
<proteinExistence type="predicted"/>
<evidence type="ECO:0000313" key="5">
    <source>
        <dbReference type="EMBL" id="KAJ8301819.1"/>
    </source>
</evidence>
<dbReference type="PRINTS" id="PR00007">
    <property type="entry name" value="COMPLEMNTC1Q"/>
</dbReference>
<feature type="domain" description="C1q" evidence="4">
    <location>
        <begin position="1"/>
        <end position="130"/>
    </location>
</feature>
<evidence type="ECO:0000259" key="4">
    <source>
        <dbReference type="PROSITE" id="PS50871"/>
    </source>
</evidence>
<dbReference type="PANTHER" id="PTHR22923:SF116">
    <property type="entry name" value="C1Q DOMAIN-CONTAINING PROTEIN"/>
    <property type="match status" value="1"/>
</dbReference>
<sequence>MARLWHDIINAPVGRTIVYDNVVTNIGLAYDKFTGIFTAPVRGIYEFSFSISSSAGFTQGFLVKNGELILGIYSGIVKNSTWGLASSTVSMHLNKGDRMFVNEEDSAIATIHSGNMTYFTGHLIQQKNRTDNDAHLAKTII</sequence>
<keyword evidence="2" id="KW-0964">Secreted</keyword>
<protein>
    <recommendedName>
        <fullName evidence="4">C1q domain-containing protein</fullName>
    </recommendedName>
</protein>
<evidence type="ECO:0000313" key="6">
    <source>
        <dbReference type="Proteomes" id="UP001217089"/>
    </source>
</evidence>
<evidence type="ECO:0000256" key="1">
    <source>
        <dbReference type="ARBA" id="ARBA00004613"/>
    </source>
</evidence>
<gene>
    <name evidence="5" type="ORF">KUTeg_020806</name>
</gene>
<evidence type="ECO:0000256" key="3">
    <source>
        <dbReference type="ARBA" id="ARBA00022729"/>
    </source>
</evidence>
<dbReference type="SUPFAM" id="SSF49842">
    <property type="entry name" value="TNF-like"/>
    <property type="match status" value="1"/>
</dbReference>
<comment type="subcellular location">
    <subcellularLocation>
        <location evidence="1">Secreted</location>
    </subcellularLocation>
</comment>
<comment type="caution">
    <text evidence="5">The sequence shown here is derived from an EMBL/GenBank/DDBJ whole genome shotgun (WGS) entry which is preliminary data.</text>
</comment>
<dbReference type="SMART" id="SM00110">
    <property type="entry name" value="C1Q"/>
    <property type="match status" value="1"/>
</dbReference>
<dbReference type="Pfam" id="PF00386">
    <property type="entry name" value="C1q"/>
    <property type="match status" value="1"/>
</dbReference>
<dbReference type="Gene3D" id="2.60.120.40">
    <property type="match status" value="1"/>
</dbReference>
<evidence type="ECO:0000256" key="2">
    <source>
        <dbReference type="ARBA" id="ARBA00022525"/>
    </source>
</evidence>
<dbReference type="PROSITE" id="PS50871">
    <property type="entry name" value="C1Q"/>
    <property type="match status" value="1"/>
</dbReference>
<keyword evidence="3" id="KW-0732">Signal</keyword>
<dbReference type="PANTHER" id="PTHR22923">
    <property type="entry name" value="CEREBELLIN-RELATED"/>
    <property type="match status" value="1"/>
</dbReference>
<organism evidence="5 6">
    <name type="scientific">Tegillarca granosa</name>
    <name type="common">Malaysian cockle</name>
    <name type="synonym">Anadara granosa</name>
    <dbReference type="NCBI Taxonomy" id="220873"/>
    <lineage>
        <taxon>Eukaryota</taxon>
        <taxon>Metazoa</taxon>
        <taxon>Spiralia</taxon>
        <taxon>Lophotrochozoa</taxon>
        <taxon>Mollusca</taxon>
        <taxon>Bivalvia</taxon>
        <taxon>Autobranchia</taxon>
        <taxon>Pteriomorphia</taxon>
        <taxon>Arcoida</taxon>
        <taxon>Arcoidea</taxon>
        <taxon>Arcidae</taxon>
        <taxon>Tegillarca</taxon>
    </lineage>
</organism>
<reference evidence="5 6" key="1">
    <citation type="submission" date="2022-12" db="EMBL/GenBank/DDBJ databases">
        <title>Chromosome-level genome of Tegillarca granosa.</title>
        <authorList>
            <person name="Kim J."/>
        </authorList>
    </citation>
    <scope>NUCLEOTIDE SEQUENCE [LARGE SCALE GENOMIC DNA]</scope>
    <source>
        <strain evidence="5">Teg-2019</strain>
        <tissue evidence="5">Adductor muscle</tissue>
    </source>
</reference>
<accession>A0ABQ9E902</accession>
<keyword evidence="6" id="KW-1185">Reference proteome</keyword>
<name>A0ABQ9E902_TEGGR</name>
<dbReference type="InterPro" id="IPR001073">
    <property type="entry name" value="C1q_dom"/>
</dbReference>
<dbReference type="InterPro" id="IPR050822">
    <property type="entry name" value="Cerebellin_Synaptic_Org"/>
</dbReference>